<keyword evidence="2" id="KW-0378">Hydrolase</keyword>
<dbReference type="Pfam" id="PF00857">
    <property type="entry name" value="Isochorismatase"/>
    <property type="match status" value="1"/>
</dbReference>
<evidence type="ECO:0000313" key="4">
    <source>
        <dbReference type="EMBL" id="KAJ4390651.1"/>
    </source>
</evidence>
<organism evidence="4 5">
    <name type="scientific">Gnomoniopsis smithogilvyi</name>
    <dbReference type="NCBI Taxonomy" id="1191159"/>
    <lineage>
        <taxon>Eukaryota</taxon>
        <taxon>Fungi</taxon>
        <taxon>Dikarya</taxon>
        <taxon>Ascomycota</taxon>
        <taxon>Pezizomycotina</taxon>
        <taxon>Sordariomycetes</taxon>
        <taxon>Sordariomycetidae</taxon>
        <taxon>Diaporthales</taxon>
        <taxon>Gnomoniaceae</taxon>
        <taxon>Gnomoniopsis</taxon>
    </lineage>
</organism>
<dbReference type="SUPFAM" id="SSF52499">
    <property type="entry name" value="Isochorismatase-like hydrolases"/>
    <property type="match status" value="1"/>
</dbReference>
<evidence type="ECO:0000313" key="5">
    <source>
        <dbReference type="Proteomes" id="UP001140453"/>
    </source>
</evidence>
<name>A0A9W9CX08_9PEZI</name>
<comment type="similarity">
    <text evidence="1">Belongs to the isochorismatase family.</text>
</comment>
<evidence type="ECO:0000256" key="2">
    <source>
        <dbReference type="ARBA" id="ARBA00022801"/>
    </source>
</evidence>
<feature type="domain" description="Isochorismatase-like" evidence="3">
    <location>
        <begin position="6"/>
        <end position="137"/>
    </location>
</feature>
<reference evidence="4" key="1">
    <citation type="submission" date="2022-10" db="EMBL/GenBank/DDBJ databases">
        <title>Tapping the CABI collections for fungal endophytes: first genome assemblies for Collariella, Neodidymelliopsis, Ascochyta clinopodiicola, Didymella pomorum, Didymosphaeria variabile, Neocosmospora piperis and Neocucurbitaria cava.</title>
        <authorList>
            <person name="Hill R."/>
        </authorList>
    </citation>
    <scope>NUCLEOTIDE SEQUENCE</scope>
    <source>
        <strain evidence="4">IMI 355082</strain>
    </source>
</reference>
<protein>
    <recommendedName>
        <fullName evidence="3">Isochorismatase-like domain-containing protein</fullName>
    </recommendedName>
</protein>
<dbReference type="EMBL" id="JAPEVB010000003">
    <property type="protein sequence ID" value="KAJ4390651.1"/>
    <property type="molecule type" value="Genomic_DNA"/>
</dbReference>
<dbReference type="InterPro" id="IPR000868">
    <property type="entry name" value="Isochorismatase-like_dom"/>
</dbReference>
<comment type="caution">
    <text evidence="4">The sequence shown here is derived from an EMBL/GenBank/DDBJ whole genome shotgun (WGS) entry which is preliminary data.</text>
</comment>
<dbReference type="GO" id="GO:0016787">
    <property type="term" value="F:hydrolase activity"/>
    <property type="evidence" value="ECO:0007669"/>
    <property type="project" value="UniProtKB-KW"/>
</dbReference>
<dbReference type="Proteomes" id="UP001140453">
    <property type="component" value="Unassembled WGS sequence"/>
</dbReference>
<proteinExistence type="inferred from homology"/>
<keyword evidence="5" id="KW-1185">Reference proteome</keyword>
<accession>A0A9W9CX08</accession>
<gene>
    <name evidence="4" type="ORF">N0V93_004249</name>
</gene>
<evidence type="ECO:0000256" key="1">
    <source>
        <dbReference type="ARBA" id="ARBA00006336"/>
    </source>
</evidence>
<dbReference type="InterPro" id="IPR050272">
    <property type="entry name" value="Isochorismatase-like_hydrls"/>
</dbReference>
<dbReference type="AlphaFoldDB" id="A0A9W9CX08"/>
<dbReference type="PANTHER" id="PTHR43540">
    <property type="entry name" value="PEROXYUREIDOACRYLATE/UREIDOACRYLATE AMIDOHYDROLASE-RELATED"/>
    <property type="match status" value="1"/>
</dbReference>
<dbReference type="OrthoDB" id="167809at2759"/>
<dbReference type="CDD" id="cd00431">
    <property type="entry name" value="cysteine_hydrolases"/>
    <property type="match status" value="1"/>
</dbReference>
<evidence type="ECO:0000259" key="3">
    <source>
        <dbReference type="Pfam" id="PF00857"/>
    </source>
</evidence>
<dbReference type="Gene3D" id="3.40.50.850">
    <property type="entry name" value="Isochorismatase-like"/>
    <property type="match status" value="1"/>
</dbReference>
<dbReference type="InterPro" id="IPR036380">
    <property type="entry name" value="Isochorismatase-like_sf"/>
</dbReference>
<sequence>MPPPDTALLVIDMQRVFEPMTTKALANIKKLISYWQSTSAPIIFTQHGHSQKELTTVPSPNQLVRKWGPDGSIASGSEGWELQTDIQPYLDRSGSASWPKLVHKNTYDAFINTDLAKILEEAKVQRTIVCGVMTDCCW</sequence>